<dbReference type="Proteomes" id="UP001523262">
    <property type="component" value="Unassembled WGS sequence"/>
</dbReference>
<keyword evidence="2" id="KW-1185">Reference proteome</keyword>
<reference evidence="1 2" key="1">
    <citation type="submission" date="2022-06" db="EMBL/GenBank/DDBJ databases">
        <authorList>
            <person name="Jeon C.O."/>
        </authorList>
    </citation>
    <scope>NUCLEOTIDE SEQUENCE [LARGE SCALE GENOMIC DNA]</scope>
    <source>
        <strain evidence="1 2">KCTC 13943</strain>
    </source>
</reference>
<organism evidence="1 2">
    <name type="scientific">Neobacillus pocheonensis</name>
    <dbReference type="NCBI Taxonomy" id="363869"/>
    <lineage>
        <taxon>Bacteria</taxon>
        <taxon>Bacillati</taxon>
        <taxon>Bacillota</taxon>
        <taxon>Bacilli</taxon>
        <taxon>Bacillales</taxon>
        <taxon>Bacillaceae</taxon>
        <taxon>Neobacillus</taxon>
    </lineage>
</organism>
<sequence length="77" mass="9045">MHLRINGTGSVNRGEFTARRKEDIPVVAYQHIYQNKKETGFQYTIIKKVLVNNQEDITQQVREIESLPIPDLDDVFW</sequence>
<protein>
    <submittedName>
        <fullName evidence="1">Uncharacterized protein</fullName>
    </submittedName>
</protein>
<evidence type="ECO:0000313" key="2">
    <source>
        <dbReference type="Proteomes" id="UP001523262"/>
    </source>
</evidence>
<accession>A0ABT0WFS1</accession>
<dbReference type="EMBL" id="JAMQCR010000002">
    <property type="protein sequence ID" value="MCM2535151.1"/>
    <property type="molecule type" value="Genomic_DNA"/>
</dbReference>
<name>A0ABT0WFS1_9BACI</name>
<comment type="caution">
    <text evidence="1">The sequence shown here is derived from an EMBL/GenBank/DDBJ whole genome shotgun (WGS) entry which is preliminary data.</text>
</comment>
<gene>
    <name evidence="1" type="ORF">NDK43_25915</name>
</gene>
<evidence type="ECO:0000313" key="1">
    <source>
        <dbReference type="EMBL" id="MCM2535151.1"/>
    </source>
</evidence>
<proteinExistence type="predicted"/>